<keyword evidence="5 7" id="KW-1133">Transmembrane helix</keyword>
<evidence type="ECO:0000256" key="1">
    <source>
        <dbReference type="ARBA" id="ARBA00004141"/>
    </source>
</evidence>
<dbReference type="Proteomes" id="UP000235965">
    <property type="component" value="Unassembled WGS sequence"/>
</dbReference>
<feature type="transmembrane region" description="Helical" evidence="7">
    <location>
        <begin position="357"/>
        <end position="379"/>
    </location>
</feature>
<name>A0A2J7RLN9_9NEOP</name>
<comment type="subcellular location">
    <subcellularLocation>
        <location evidence="1">Membrane</location>
        <topology evidence="1">Multi-pass membrane protein</topology>
    </subcellularLocation>
</comment>
<evidence type="ECO:0000256" key="8">
    <source>
        <dbReference type="SAM" id="SignalP"/>
    </source>
</evidence>
<dbReference type="GO" id="GO:0005783">
    <property type="term" value="C:endoplasmic reticulum"/>
    <property type="evidence" value="ECO:0007669"/>
    <property type="project" value="TreeGrafter"/>
</dbReference>
<dbReference type="GO" id="GO:0005254">
    <property type="term" value="F:chloride channel activity"/>
    <property type="evidence" value="ECO:0007669"/>
    <property type="project" value="TreeGrafter"/>
</dbReference>
<dbReference type="GO" id="GO:0016020">
    <property type="term" value="C:membrane"/>
    <property type="evidence" value="ECO:0007669"/>
    <property type="project" value="UniProtKB-SubCell"/>
</dbReference>
<evidence type="ECO:0000313" key="9">
    <source>
        <dbReference type="EMBL" id="PNF41745.1"/>
    </source>
</evidence>
<keyword evidence="10" id="KW-1185">Reference proteome</keyword>
<dbReference type="OrthoDB" id="5837849at2759"/>
<evidence type="ECO:0000256" key="3">
    <source>
        <dbReference type="ARBA" id="ARBA00015571"/>
    </source>
</evidence>
<dbReference type="STRING" id="105785.A0A2J7RLN9"/>
<evidence type="ECO:0000256" key="4">
    <source>
        <dbReference type="ARBA" id="ARBA00022692"/>
    </source>
</evidence>
<protein>
    <recommendedName>
        <fullName evidence="3">Chloride channel CLIC-like protein 1</fullName>
    </recommendedName>
</protein>
<dbReference type="AlphaFoldDB" id="A0A2J7RLN9"/>
<feature type="chain" id="PRO_5014438398" description="Chloride channel CLIC-like protein 1" evidence="8">
    <location>
        <begin position="24"/>
        <end position="612"/>
    </location>
</feature>
<evidence type="ECO:0000256" key="6">
    <source>
        <dbReference type="ARBA" id="ARBA00023136"/>
    </source>
</evidence>
<feature type="transmembrane region" description="Helical" evidence="7">
    <location>
        <begin position="196"/>
        <end position="226"/>
    </location>
</feature>
<comment type="caution">
    <text evidence="9">The sequence shown here is derived from an EMBL/GenBank/DDBJ whole genome shotgun (WGS) entry which is preliminary data.</text>
</comment>
<dbReference type="InParanoid" id="A0A2J7RLN9"/>
<dbReference type="EMBL" id="NEVH01002684">
    <property type="protein sequence ID" value="PNF41745.1"/>
    <property type="molecule type" value="Genomic_DNA"/>
</dbReference>
<keyword evidence="6 7" id="KW-0472">Membrane</keyword>
<proteinExistence type="inferred from homology"/>
<evidence type="ECO:0000313" key="10">
    <source>
        <dbReference type="Proteomes" id="UP000235965"/>
    </source>
</evidence>
<sequence>MRILFLPFFAFLFIILNVQYIRGSSNYHIHEKEWLDPDPLDRIYRDYTARKESRNPTQARKEDGVKFDELAAVEGELECGMQSLSDSSDKLHDLKYQSYSTPPPEQKNSDMITEQQECMQSRLYMRRFINILLKVSKLEEEMPENLDAHLYITVTPEQLTVLQQFSEGSNDVTLHDLDSVLSSVLFLSTSDASKEYIPWFFITDILLSKEVLMTLVFGCLLIFLMWKVLNGHSLYQIVMMFLVSLVMISFFVTYCRLYKEVEIKQYATIKTNPEVPLGCRPSSDLSWYEAGMRLFHRVECHKYYEAVMLDPALKVTPTVVLSEMVADFILHPSGKLGSAIADFSNNILENLPWGTNYLVLIASFFFIAVIICASCGAVVKLPFYMGGLEISGQRHQEVKHVVGQVGQLSGHSVLNDALSSLMQTAASTDTGLVITNIHGIQKLLSSGNTAIVQRDGAEEIQVPPPMKKSIHCMHEKIEDQIEPQAVPPVPGCYGDSLSVCHQFTQVDENVSATSGLPQQPLRENHAVELQLREKAVLSESKVEHIQIQGLEVVAEYTRGLQEKDLVSADENKSEFGTGDNSKIWETEIEGVLDRHRRDSTDGSDEEVSFVKL</sequence>
<dbReference type="InterPro" id="IPR009231">
    <property type="entry name" value="Chloride_chnl_CLIC-like"/>
</dbReference>
<keyword evidence="8" id="KW-0732">Signal</keyword>
<dbReference type="PANTHER" id="PTHR34093">
    <property type="entry name" value="CHLORIDE CHANNEL CLIC-LIKE PROTEIN 1"/>
    <property type="match status" value="1"/>
</dbReference>
<accession>A0A2J7RLN9</accession>
<evidence type="ECO:0000256" key="7">
    <source>
        <dbReference type="SAM" id="Phobius"/>
    </source>
</evidence>
<feature type="signal peptide" evidence="8">
    <location>
        <begin position="1"/>
        <end position="23"/>
    </location>
</feature>
<dbReference type="Pfam" id="PF05934">
    <property type="entry name" value="MCLC"/>
    <property type="match status" value="1"/>
</dbReference>
<reference evidence="9 10" key="1">
    <citation type="submission" date="2017-12" db="EMBL/GenBank/DDBJ databases">
        <title>Hemimetabolous genomes reveal molecular basis of termite eusociality.</title>
        <authorList>
            <person name="Harrison M.C."/>
            <person name="Jongepier E."/>
            <person name="Robertson H.M."/>
            <person name="Arning N."/>
            <person name="Bitard-Feildel T."/>
            <person name="Chao H."/>
            <person name="Childers C.P."/>
            <person name="Dinh H."/>
            <person name="Doddapaneni H."/>
            <person name="Dugan S."/>
            <person name="Gowin J."/>
            <person name="Greiner C."/>
            <person name="Han Y."/>
            <person name="Hu H."/>
            <person name="Hughes D.S.T."/>
            <person name="Huylmans A.-K."/>
            <person name="Kemena C."/>
            <person name="Kremer L.P.M."/>
            <person name="Lee S.L."/>
            <person name="Lopez-Ezquerra A."/>
            <person name="Mallet L."/>
            <person name="Monroy-Kuhn J.M."/>
            <person name="Moser A."/>
            <person name="Murali S.C."/>
            <person name="Muzny D.M."/>
            <person name="Otani S."/>
            <person name="Piulachs M.-D."/>
            <person name="Poelchau M."/>
            <person name="Qu J."/>
            <person name="Schaub F."/>
            <person name="Wada-Katsumata A."/>
            <person name="Worley K.C."/>
            <person name="Xie Q."/>
            <person name="Ylla G."/>
            <person name="Poulsen M."/>
            <person name="Gibbs R.A."/>
            <person name="Schal C."/>
            <person name="Richards S."/>
            <person name="Belles X."/>
            <person name="Korb J."/>
            <person name="Bornberg-Bauer E."/>
        </authorList>
    </citation>
    <scope>NUCLEOTIDE SEQUENCE [LARGE SCALE GENOMIC DNA]</scope>
    <source>
        <tissue evidence="9">Whole body</tissue>
    </source>
</reference>
<feature type="transmembrane region" description="Helical" evidence="7">
    <location>
        <begin position="233"/>
        <end position="254"/>
    </location>
</feature>
<evidence type="ECO:0000256" key="5">
    <source>
        <dbReference type="ARBA" id="ARBA00022989"/>
    </source>
</evidence>
<keyword evidence="4 7" id="KW-0812">Transmembrane</keyword>
<gene>
    <name evidence="9" type="ORF">B7P43_G03427</name>
</gene>
<evidence type="ECO:0000256" key="2">
    <source>
        <dbReference type="ARBA" id="ARBA00005944"/>
    </source>
</evidence>
<dbReference type="PANTHER" id="PTHR34093:SF1">
    <property type="entry name" value="CHLORIDE CHANNEL CLIC-LIKE PROTEIN 1"/>
    <property type="match status" value="1"/>
</dbReference>
<organism evidence="9 10">
    <name type="scientific">Cryptotermes secundus</name>
    <dbReference type="NCBI Taxonomy" id="105785"/>
    <lineage>
        <taxon>Eukaryota</taxon>
        <taxon>Metazoa</taxon>
        <taxon>Ecdysozoa</taxon>
        <taxon>Arthropoda</taxon>
        <taxon>Hexapoda</taxon>
        <taxon>Insecta</taxon>
        <taxon>Pterygota</taxon>
        <taxon>Neoptera</taxon>
        <taxon>Polyneoptera</taxon>
        <taxon>Dictyoptera</taxon>
        <taxon>Blattodea</taxon>
        <taxon>Blattoidea</taxon>
        <taxon>Termitoidae</taxon>
        <taxon>Kalotermitidae</taxon>
        <taxon>Cryptotermitinae</taxon>
        <taxon>Cryptotermes</taxon>
    </lineage>
</organism>
<comment type="similarity">
    <text evidence="2">Belongs to the chloride channel MCLC family.</text>
</comment>